<dbReference type="Proteomes" id="UP001258315">
    <property type="component" value="Unassembled WGS sequence"/>
</dbReference>
<reference evidence="5" key="1">
    <citation type="submission" date="2023-07" db="EMBL/GenBank/DDBJ databases">
        <title>Functional and genomic diversity of the sorghum phyllosphere microbiome.</title>
        <authorList>
            <person name="Shade A."/>
        </authorList>
    </citation>
    <scope>NUCLEOTIDE SEQUENCE [LARGE SCALE GENOMIC DNA]</scope>
    <source>
        <strain evidence="5">SORGH_AS_0422</strain>
    </source>
</reference>
<evidence type="ECO:0000256" key="1">
    <source>
        <dbReference type="ARBA" id="ARBA00022729"/>
    </source>
</evidence>
<dbReference type="Pfam" id="PF05426">
    <property type="entry name" value="Alginate_lyase"/>
    <property type="match status" value="1"/>
</dbReference>
<gene>
    <name evidence="4" type="ORF">QE417_001126</name>
</gene>
<keyword evidence="1" id="KW-0732">Signal</keyword>
<comment type="caution">
    <text evidence="4">The sequence shown here is derived from an EMBL/GenBank/DDBJ whole genome shotgun (WGS) entry which is preliminary data.</text>
</comment>
<dbReference type="EMBL" id="JAVLVU010000001">
    <property type="protein sequence ID" value="MDT3402054.1"/>
    <property type="molecule type" value="Genomic_DNA"/>
</dbReference>
<evidence type="ECO:0000313" key="4">
    <source>
        <dbReference type="EMBL" id="MDT3402054.1"/>
    </source>
</evidence>
<dbReference type="InterPro" id="IPR008397">
    <property type="entry name" value="Alginate_lyase_dom"/>
</dbReference>
<dbReference type="SUPFAM" id="SSF48230">
    <property type="entry name" value="Chondroitin AC/alginate lyase"/>
    <property type="match status" value="1"/>
</dbReference>
<protein>
    <recommendedName>
        <fullName evidence="3">Alginate lyase domain-containing protein</fullName>
    </recommendedName>
</protein>
<accession>A0ABU3GQJ3</accession>
<keyword evidence="2" id="KW-0456">Lyase</keyword>
<organism evidence="4 5">
    <name type="scientific">Mucilaginibacter terrae</name>
    <dbReference type="NCBI Taxonomy" id="1955052"/>
    <lineage>
        <taxon>Bacteria</taxon>
        <taxon>Pseudomonadati</taxon>
        <taxon>Bacteroidota</taxon>
        <taxon>Sphingobacteriia</taxon>
        <taxon>Sphingobacteriales</taxon>
        <taxon>Sphingobacteriaceae</taxon>
        <taxon>Mucilaginibacter</taxon>
    </lineage>
</organism>
<evidence type="ECO:0000256" key="2">
    <source>
        <dbReference type="ARBA" id="ARBA00023239"/>
    </source>
</evidence>
<keyword evidence="5" id="KW-1185">Reference proteome</keyword>
<dbReference type="InterPro" id="IPR008929">
    <property type="entry name" value="Chondroitin_lyas"/>
</dbReference>
<dbReference type="Gene3D" id="1.50.10.100">
    <property type="entry name" value="Chondroitin AC/alginate lyase"/>
    <property type="match status" value="1"/>
</dbReference>
<proteinExistence type="predicted"/>
<sequence length="372" mass="42614">MRFSSLRQFIKWSLVVYFSVITVHCFAFDEPSGMHPKAQLDFVKQQIKAKKEPYLSAYNQLIQKADSALLVNHHAVEDFKVPGFYQQKQEHQGKSLALQTDAFSAYSCALAWQFTGKKVYAQKALYFLNSWAGINKTYSELDGSLVMSYSGSALLMAAELMKPYKDWKPADKDKFTGWVKNVFIHAAHSIRYRNNNSGDWARLATVLGDCFIGDTDDIKKTTAMIKADLFNKIAPDGHMVEEVKRGANGIWYAYFSLAPLTASMWVIYNTTGDNMFMLEKDGASVKKAIDYLLYYNQHPDEWTWFKNPNIGKSTNPAVDFWPANLLEAMHFIYPNPEYDAYVSPHRPIVYARHDFAWTFPTLLPVKLDGYKQ</sequence>
<evidence type="ECO:0000313" key="5">
    <source>
        <dbReference type="Proteomes" id="UP001258315"/>
    </source>
</evidence>
<feature type="domain" description="Alginate lyase" evidence="3">
    <location>
        <begin position="65"/>
        <end position="302"/>
    </location>
</feature>
<evidence type="ECO:0000259" key="3">
    <source>
        <dbReference type="Pfam" id="PF05426"/>
    </source>
</evidence>
<name>A0ABU3GQJ3_9SPHI</name>
<dbReference type="RefSeq" id="WP_311948181.1">
    <property type="nucleotide sequence ID" value="NZ_JAVLVU010000001.1"/>
</dbReference>